<gene>
    <name evidence="1" type="ORF">MES4922_370048</name>
</gene>
<evidence type="ECO:0000313" key="1">
    <source>
        <dbReference type="EMBL" id="CAH2404810.1"/>
    </source>
</evidence>
<comment type="caution">
    <text evidence="1">The sequence shown here is derived from an EMBL/GenBank/DDBJ whole genome shotgun (WGS) entry which is preliminary data.</text>
</comment>
<organism evidence="1 2">
    <name type="scientific">Mesorhizobium ventifaucium</name>
    <dbReference type="NCBI Taxonomy" id="666020"/>
    <lineage>
        <taxon>Bacteria</taxon>
        <taxon>Pseudomonadati</taxon>
        <taxon>Pseudomonadota</taxon>
        <taxon>Alphaproteobacteria</taxon>
        <taxon>Hyphomicrobiales</taxon>
        <taxon>Phyllobacteriaceae</taxon>
        <taxon>Mesorhizobium</taxon>
    </lineage>
</organism>
<keyword evidence="2" id="KW-1185">Reference proteome</keyword>
<dbReference type="Proteomes" id="UP001152604">
    <property type="component" value="Unassembled WGS sequence"/>
</dbReference>
<proteinExistence type="predicted"/>
<sequence length="50" mass="5502">MRRKAPMICGPHLPKITTYLRFPGLVAHTQMMAINGTQSNYGTGKAKPSE</sequence>
<evidence type="ECO:0000313" key="2">
    <source>
        <dbReference type="Proteomes" id="UP001152604"/>
    </source>
</evidence>
<name>A0ABN8K3F9_9HYPH</name>
<reference evidence="1" key="1">
    <citation type="submission" date="2022-03" db="EMBL/GenBank/DDBJ databases">
        <authorList>
            <person name="Brunel B."/>
        </authorList>
    </citation>
    <scope>NUCLEOTIDE SEQUENCE</scope>
    <source>
        <strain evidence="1">STM4922sample</strain>
    </source>
</reference>
<dbReference type="EMBL" id="CAKXZS010000031">
    <property type="protein sequence ID" value="CAH2404810.1"/>
    <property type="molecule type" value="Genomic_DNA"/>
</dbReference>
<protein>
    <submittedName>
        <fullName evidence="1">Uncharacterized protein</fullName>
    </submittedName>
</protein>
<accession>A0ABN8K3F9</accession>